<dbReference type="EMBL" id="KF274499">
    <property type="protein sequence ID" value="AIA62099.1"/>
    <property type="molecule type" value="Genomic_DNA"/>
</dbReference>
<name>A0A068A9X5_9GAMA</name>
<evidence type="ECO:0000256" key="3">
    <source>
        <dbReference type="ARBA" id="ARBA00022844"/>
    </source>
</evidence>
<dbReference type="GO" id="GO:0003677">
    <property type="term" value="F:DNA binding"/>
    <property type="evidence" value="ECO:0007669"/>
    <property type="project" value="InterPro"/>
</dbReference>
<dbReference type="InterPro" id="IPR004999">
    <property type="entry name" value="Herpes_1"/>
</dbReference>
<sequence>MKTKEGVRDQKNYESLQSNLFRLIPPTTHKISLARPNGFLKGLADLVGKYSVEGAEESLFQPGAWEAPYSQPVFFDFLVHARTICKHEPVGVPLFCFKNDLTAPSIDVLFTPISFHTAVGLPADVDPHVHRVAHVWYDDTSEVSSLMDDLDFLLAESDLHRRFYPVGILVENNDSSFLSRVTALTHGPSYLSSKKTGIKLVIPTDMFVDLDASLSVEPYGAQPSGGTSTVYCGLVYMRCGNDIKPALTFFKSNKSDFDVFTLVRAYYTDLIINRLEGNQQCNINGLKFGVLCSLGHTDALHSTSQQSLCVRGSSLLVTSISNFFVNFTGWRVFA</sequence>
<dbReference type="HAMAP" id="MF_04018">
    <property type="entry name" value="HSV_TRX1"/>
    <property type="match status" value="1"/>
</dbReference>
<gene>
    <name evidence="4" type="ORF">ALHV2gp59</name>
</gene>
<reference evidence="4 5" key="1">
    <citation type="journal article" date="2014" name="Vet. Microbiol.">
        <title>Malignant catarrhal fever in American bison (Bison bison) experimentally infected with alcelaphine herpesvirus 2.</title>
        <authorList>
            <person name="Taus N.S."/>
            <person name="O'Toole D."/>
            <person name="Herndon D.R."/>
            <person name="Cunha C.W."/>
            <person name="Warg J.V."/>
            <person name="Seal B.S."/>
            <person name="Brooking A."/>
            <person name="Li H."/>
        </authorList>
    </citation>
    <scope>NUCLEOTIDE SEQUENCE [LARGE SCALE GENOMIC DNA]</scope>
    <source>
        <strain evidence="4">Topi-AlHV-2</strain>
    </source>
</reference>
<keyword evidence="2" id="KW-1048">Host nucleus</keyword>
<dbReference type="GO" id="GO:0019069">
    <property type="term" value="P:viral capsid assembly"/>
    <property type="evidence" value="ECO:0007669"/>
    <property type="project" value="InterPro"/>
</dbReference>
<evidence type="ECO:0000256" key="2">
    <source>
        <dbReference type="ARBA" id="ARBA00022562"/>
    </source>
</evidence>
<dbReference type="GeneID" id="19735537"/>
<proteinExistence type="inferred from homology"/>
<keyword evidence="5" id="KW-1185">Reference proteome</keyword>
<dbReference type="KEGG" id="vg:19735537"/>
<dbReference type="RefSeq" id="YP_009044445.1">
    <property type="nucleotide sequence ID" value="NC_024382.1"/>
</dbReference>
<protein>
    <submittedName>
        <fullName evidence="4">Orf62</fullName>
    </submittedName>
</protein>
<dbReference type="GO" id="GO:0019028">
    <property type="term" value="C:viral capsid"/>
    <property type="evidence" value="ECO:0007669"/>
    <property type="project" value="UniProtKB-KW"/>
</dbReference>
<dbReference type="OrthoDB" id="11563at10239"/>
<dbReference type="Proteomes" id="UP000168428">
    <property type="component" value="Segment"/>
</dbReference>
<accession>A0A068A9X5</accession>
<evidence type="ECO:0000256" key="1">
    <source>
        <dbReference type="ARBA" id="ARBA00022561"/>
    </source>
</evidence>
<evidence type="ECO:0000313" key="5">
    <source>
        <dbReference type="Proteomes" id="UP000168428"/>
    </source>
</evidence>
<evidence type="ECO:0000313" key="4">
    <source>
        <dbReference type="EMBL" id="AIA62099.1"/>
    </source>
</evidence>
<organism evidence="4 5">
    <name type="scientific">Alcelaphine gammaherpesvirus 2</name>
    <dbReference type="NCBI Taxonomy" id="138184"/>
    <lineage>
        <taxon>Viruses</taxon>
        <taxon>Duplodnaviria</taxon>
        <taxon>Heunggongvirae</taxon>
        <taxon>Peploviricota</taxon>
        <taxon>Herviviricetes</taxon>
        <taxon>Herpesvirales</taxon>
        <taxon>Orthoherpesviridae</taxon>
        <taxon>Gammaherpesvirinae</taxon>
        <taxon>Macavirus</taxon>
        <taxon>Macavirus alcelaphinegamma2</taxon>
    </lineage>
</organism>
<keyword evidence="3" id="KW-0946">Virion</keyword>
<keyword evidence="1" id="KW-0167">Capsid protein</keyword>
<dbReference type="Pfam" id="PF03327">
    <property type="entry name" value="Herpes_VP19C"/>
    <property type="match status" value="1"/>
</dbReference>